<feature type="transmembrane region" description="Helical" evidence="1">
    <location>
        <begin position="271"/>
        <end position="293"/>
    </location>
</feature>
<evidence type="ECO:0000256" key="1">
    <source>
        <dbReference type="SAM" id="Phobius"/>
    </source>
</evidence>
<name>A0ABP1QFY8_9HEXA</name>
<gene>
    <name evidence="3" type="ORF">ODALV1_LOCUS9729</name>
</gene>
<dbReference type="Proteomes" id="UP001642540">
    <property type="component" value="Unassembled WGS sequence"/>
</dbReference>
<keyword evidence="1" id="KW-0812">Transmembrane</keyword>
<accession>A0ABP1QFY8</accession>
<feature type="signal peptide" evidence="2">
    <location>
        <begin position="1"/>
        <end position="25"/>
    </location>
</feature>
<evidence type="ECO:0000256" key="2">
    <source>
        <dbReference type="SAM" id="SignalP"/>
    </source>
</evidence>
<keyword evidence="2" id="KW-0732">Signal</keyword>
<evidence type="ECO:0000313" key="3">
    <source>
        <dbReference type="EMBL" id="CAL8097749.1"/>
    </source>
</evidence>
<comment type="caution">
    <text evidence="3">The sequence shown here is derived from an EMBL/GenBank/DDBJ whole genome shotgun (WGS) entry which is preliminary data.</text>
</comment>
<reference evidence="3 4" key="1">
    <citation type="submission" date="2024-08" db="EMBL/GenBank/DDBJ databases">
        <authorList>
            <person name="Cucini C."/>
            <person name="Frati F."/>
        </authorList>
    </citation>
    <scope>NUCLEOTIDE SEQUENCE [LARGE SCALE GENOMIC DNA]</scope>
</reference>
<sequence length="296" mass="33508">MAILNKLIKLPILVFILSNLYESFGMQCYHCSFFEQTRIKDNYKMVAGNKKLHFPSDYHSSCAQGQDPANSLIVDCTMEYYEILTKTFRDHPDPESPLALRCIHCNYFAPLDSTKQLPNFTVDDQGPGYSRQIPFVSDPSCAFGMIPDPSLSIDCSIHPHIVAAVLSGYAKELQEFELKLEDLLDTNDTRRMTYSCAAMVFHEKIYVKGTAQKIQTTFRSCYPSDRNITEDMLTYKFLFSAYNATGYLCDDDDNCNAKGDKMESATGEMTVADFSLVFIMGFMVFLGNFVTLANVF</sequence>
<keyword evidence="1" id="KW-1133">Transmembrane helix</keyword>
<keyword evidence="4" id="KW-1185">Reference proteome</keyword>
<organism evidence="3 4">
    <name type="scientific">Orchesella dallaii</name>
    <dbReference type="NCBI Taxonomy" id="48710"/>
    <lineage>
        <taxon>Eukaryota</taxon>
        <taxon>Metazoa</taxon>
        <taxon>Ecdysozoa</taxon>
        <taxon>Arthropoda</taxon>
        <taxon>Hexapoda</taxon>
        <taxon>Collembola</taxon>
        <taxon>Entomobryomorpha</taxon>
        <taxon>Entomobryoidea</taxon>
        <taxon>Orchesellidae</taxon>
        <taxon>Orchesellinae</taxon>
        <taxon>Orchesella</taxon>
    </lineage>
</organism>
<dbReference type="EMBL" id="CAXLJM020000030">
    <property type="protein sequence ID" value="CAL8097749.1"/>
    <property type="molecule type" value="Genomic_DNA"/>
</dbReference>
<protein>
    <submittedName>
        <fullName evidence="3">Uncharacterized protein</fullName>
    </submittedName>
</protein>
<evidence type="ECO:0000313" key="4">
    <source>
        <dbReference type="Proteomes" id="UP001642540"/>
    </source>
</evidence>
<proteinExistence type="predicted"/>
<keyword evidence="1" id="KW-0472">Membrane</keyword>
<feature type="chain" id="PRO_5046885684" evidence="2">
    <location>
        <begin position="26"/>
        <end position="296"/>
    </location>
</feature>